<sequence length="450" mass="49138">MVFTLEIGIIALALASIIAAVFPSTSNSAALLFLVSLAAGLVGIHLVAFHFRWQMIPVFVVIGFLLVKLLLGWEAGRAAGFIGAGVGILFLATSTVLSLGLPVRTLPAPDGPGKAGVVTINREYIPDSDADGDPAQIRRLQLKVWYPAAIEDGKEFGRETVWSEFNSAEYFSAIERFFTAYLKNMKTHSFLSPPMAVGGTDRPVLIYNHALLSIASDSFLLMESLASHGYVIIAIRHKDQRGEYALLHDDLSDEEKAKEVENFKKLGGKDLERDERSAVSLQVYRDNNTLPVIVKRRAKDTGFVLDNLDSILKDIPGCTEGRCADNQRIGIVGLSLGGAVATEFCKADPRCAAAVNLDGGIFGTNIEVPVQVPYLMLYSERNEGGNDFAKTGADETYEDYTISGAEHLNFADASVVLPGLRYIRLLGSIDGEHMNRERNLLVRDFLDRQL</sequence>
<keyword evidence="3" id="KW-0443">Lipid metabolism</keyword>
<protein>
    <recommendedName>
        <fullName evidence="7">Dienelactone hydrolase</fullName>
    </recommendedName>
</protein>
<keyword evidence="1" id="KW-0378">Hydrolase</keyword>
<dbReference type="Pfam" id="PF03403">
    <property type="entry name" value="PAF-AH_p_II"/>
    <property type="match status" value="1"/>
</dbReference>
<keyword evidence="2" id="KW-0442">Lipid degradation</keyword>
<proteinExistence type="predicted"/>
<dbReference type="PANTHER" id="PTHR10272">
    <property type="entry name" value="PLATELET-ACTIVATING FACTOR ACETYLHYDROLASE"/>
    <property type="match status" value="1"/>
</dbReference>
<dbReference type="Gene3D" id="3.40.50.1820">
    <property type="entry name" value="alpha/beta hydrolase"/>
    <property type="match status" value="1"/>
</dbReference>
<evidence type="ECO:0000256" key="3">
    <source>
        <dbReference type="ARBA" id="ARBA00023098"/>
    </source>
</evidence>
<dbReference type="EMBL" id="JAPJZI010000001">
    <property type="protein sequence ID" value="MDA5398683.1"/>
    <property type="molecule type" value="Genomic_DNA"/>
</dbReference>
<keyword evidence="4" id="KW-0472">Membrane</keyword>
<feature type="transmembrane region" description="Helical" evidence="4">
    <location>
        <begin position="79"/>
        <end position="101"/>
    </location>
</feature>
<dbReference type="SUPFAM" id="SSF53474">
    <property type="entry name" value="alpha/beta-Hydrolases"/>
    <property type="match status" value="1"/>
</dbReference>
<name>A0A9X3UGF4_9HYPH</name>
<accession>A0A9X3UGF4</accession>
<reference evidence="5" key="1">
    <citation type="submission" date="2022-11" db="EMBL/GenBank/DDBJ databases">
        <title>Draft genome sequence of Hoeflea poritis E7-10 and Hoeflea prorocentri PM5-8, separated from scleractinian coral Porites lutea and marine dinoflagellate.</title>
        <authorList>
            <person name="Zhang G."/>
            <person name="Wei Q."/>
            <person name="Cai L."/>
        </authorList>
    </citation>
    <scope>NUCLEOTIDE SEQUENCE</scope>
    <source>
        <strain evidence="5">PM5-8</strain>
    </source>
</reference>
<feature type="transmembrane region" description="Helical" evidence="4">
    <location>
        <begin position="29"/>
        <end position="49"/>
    </location>
</feature>
<organism evidence="5 6">
    <name type="scientific">Hoeflea prorocentri</name>
    <dbReference type="NCBI Taxonomy" id="1922333"/>
    <lineage>
        <taxon>Bacteria</taxon>
        <taxon>Pseudomonadati</taxon>
        <taxon>Pseudomonadota</taxon>
        <taxon>Alphaproteobacteria</taxon>
        <taxon>Hyphomicrobiales</taxon>
        <taxon>Rhizobiaceae</taxon>
        <taxon>Hoeflea</taxon>
    </lineage>
</organism>
<evidence type="ECO:0008006" key="7">
    <source>
        <dbReference type="Google" id="ProtNLM"/>
    </source>
</evidence>
<dbReference type="InterPro" id="IPR029058">
    <property type="entry name" value="AB_hydrolase_fold"/>
</dbReference>
<evidence type="ECO:0000256" key="4">
    <source>
        <dbReference type="SAM" id="Phobius"/>
    </source>
</evidence>
<evidence type="ECO:0000256" key="2">
    <source>
        <dbReference type="ARBA" id="ARBA00022963"/>
    </source>
</evidence>
<gene>
    <name evidence="5" type="ORF">OQ273_08895</name>
</gene>
<dbReference type="AlphaFoldDB" id="A0A9X3UGF4"/>
<evidence type="ECO:0000313" key="5">
    <source>
        <dbReference type="EMBL" id="MDA5398683.1"/>
    </source>
</evidence>
<dbReference type="GO" id="GO:0016042">
    <property type="term" value="P:lipid catabolic process"/>
    <property type="evidence" value="ECO:0007669"/>
    <property type="project" value="UniProtKB-KW"/>
</dbReference>
<feature type="transmembrane region" description="Helical" evidence="4">
    <location>
        <begin position="56"/>
        <end position="73"/>
    </location>
</feature>
<keyword evidence="4" id="KW-0812">Transmembrane</keyword>
<keyword evidence="6" id="KW-1185">Reference proteome</keyword>
<dbReference type="Proteomes" id="UP001151234">
    <property type="component" value="Unassembled WGS sequence"/>
</dbReference>
<comment type="caution">
    <text evidence="5">The sequence shown here is derived from an EMBL/GenBank/DDBJ whole genome shotgun (WGS) entry which is preliminary data.</text>
</comment>
<dbReference type="PANTHER" id="PTHR10272:SF0">
    <property type="entry name" value="PLATELET-ACTIVATING FACTOR ACETYLHYDROLASE"/>
    <property type="match status" value="1"/>
</dbReference>
<dbReference type="GO" id="GO:0003847">
    <property type="term" value="F:1-alkyl-2-acetylglycerophosphocholine esterase activity"/>
    <property type="evidence" value="ECO:0007669"/>
    <property type="project" value="TreeGrafter"/>
</dbReference>
<evidence type="ECO:0000313" key="6">
    <source>
        <dbReference type="Proteomes" id="UP001151234"/>
    </source>
</evidence>
<keyword evidence="4" id="KW-1133">Transmembrane helix</keyword>
<dbReference type="RefSeq" id="WP_267990090.1">
    <property type="nucleotide sequence ID" value="NZ_JAPJZI010000001.1"/>
</dbReference>
<evidence type="ECO:0000256" key="1">
    <source>
        <dbReference type="ARBA" id="ARBA00022801"/>
    </source>
</evidence>